<dbReference type="PANTHER" id="PTHR43080:SF2">
    <property type="entry name" value="CBS DOMAIN-CONTAINING PROTEIN"/>
    <property type="match status" value="1"/>
</dbReference>
<evidence type="ECO:0000313" key="5">
    <source>
        <dbReference type="Proteomes" id="UP000069654"/>
    </source>
</evidence>
<dbReference type="Pfam" id="PF00571">
    <property type="entry name" value="CBS"/>
    <property type="match status" value="2"/>
</dbReference>
<name>A0A117IL69_MYCTH</name>
<dbReference type="InterPro" id="IPR000644">
    <property type="entry name" value="CBS_dom"/>
</dbReference>
<dbReference type="InterPro" id="IPR038282">
    <property type="entry name" value="DUF2267_sf"/>
</dbReference>
<dbReference type="Gene3D" id="1.10.490.110">
    <property type="entry name" value="Uncharacterized conserved protein DUF2267"/>
    <property type="match status" value="1"/>
</dbReference>
<dbReference type="Gene3D" id="3.10.580.10">
    <property type="entry name" value="CBS-domain"/>
    <property type="match status" value="1"/>
</dbReference>
<proteinExistence type="predicted"/>
<feature type="domain" description="CBS" evidence="3">
    <location>
        <begin position="7"/>
        <end position="63"/>
    </location>
</feature>
<evidence type="ECO:0000313" key="4">
    <source>
        <dbReference type="EMBL" id="GAT13253.1"/>
    </source>
</evidence>
<dbReference type="SMART" id="SM00116">
    <property type="entry name" value="CBS"/>
    <property type="match status" value="2"/>
</dbReference>
<dbReference type="AlphaFoldDB" id="A0A117IL69"/>
<dbReference type="EMBL" id="BCTB01000002">
    <property type="protein sequence ID" value="GAT13253.1"/>
    <property type="molecule type" value="Genomic_DNA"/>
</dbReference>
<dbReference type="InterPro" id="IPR018727">
    <property type="entry name" value="DUF2267"/>
</dbReference>
<comment type="caution">
    <text evidence="4">The sequence shown here is derived from an EMBL/GenBank/DDBJ whole genome shotgun (WGS) entry which is preliminary data.</text>
</comment>
<dbReference type="Proteomes" id="UP000069654">
    <property type="component" value="Unassembled WGS sequence"/>
</dbReference>
<dbReference type="PANTHER" id="PTHR43080">
    <property type="entry name" value="CBS DOMAIN-CONTAINING PROTEIN CBSX3, MITOCHONDRIAL"/>
    <property type="match status" value="1"/>
</dbReference>
<dbReference type="InterPro" id="IPR051257">
    <property type="entry name" value="Diverse_CBS-Domain"/>
</dbReference>
<keyword evidence="1 2" id="KW-0129">CBS domain</keyword>
<dbReference type="Pfam" id="PF10025">
    <property type="entry name" value="DUF2267"/>
    <property type="match status" value="1"/>
</dbReference>
<reference evidence="4 5" key="1">
    <citation type="journal article" date="2016" name="Genome Announc.">
        <title>Draft Genome Sequences of Five Rapidly Growing Mycobacterium Species, M. thermoresistibile, M. fortuitum subsp. acetamidolyticum, M. canariasense, M. brisbanense, and M. novocastrense.</title>
        <authorList>
            <person name="Katahira K."/>
            <person name="Ogura Y."/>
            <person name="Gotoh Y."/>
            <person name="Hayashi T."/>
        </authorList>
    </citation>
    <scope>NUCLEOTIDE SEQUENCE [LARGE SCALE GENOMIC DNA]</scope>
    <source>
        <strain evidence="4 5">JCM6362</strain>
    </source>
</reference>
<accession>A0A117IL69</accession>
<evidence type="ECO:0000256" key="2">
    <source>
        <dbReference type="PROSITE-ProRule" id="PRU00703"/>
    </source>
</evidence>
<reference evidence="5" key="2">
    <citation type="submission" date="2016-02" db="EMBL/GenBank/DDBJ databases">
        <title>Draft genome sequence of five rapidly growing Mycobacterium species.</title>
        <authorList>
            <person name="Katahira K."/>
            <person name="Gotou Y."/>
            <person name="Iida K."/>
            <person name="Ogura Y."/>
            <person name="Hayashi T."/>
        </authorList>
    </citation>
    <scope>NUCLEOTIDE SEQUENCE [LARGE SCALE GENOMIC DNA]</scope>
    <source>
        <strain evidence="5">JCM6362</strain>
    </source>
</reference>
<organism evidence="4 5">
    <name type="scientific">Mycolicibacterium thermoresistibile</name>
    <name type="common">Mycobacterium thermoresistibile</name>
    <dbReference type="NCBI Taxonomy" id="1797"/>
    <lineage>
        <taxon>Bacteria</taxon>
        <taxon>Bacillati</taxon>
        <taxon>Actinomycetota</taxon>
        <taxon>Actinomycetes</taxon>
        <taxon>Mycobacteriales</taxon>
        <taxon>Mycobacteriaceae</taxon>
        <taxon>Mycolicibacterium</taxon>
    </lineage>
</organism>
<gene>
    <name evidence="4" type="ORF">RMCT_0224</name>
</gene>
<evidence type="ECO:0000256" key="1">
    <source>
        <dbReference type="ARBA" id="ARBA00023122"/>
    </source>
</evidence>
<dbReference type="InterPro" id="IPR046342">
    <property type="entry name" value="CBS_dom_sf"/>
</dbReference>
<sequence length="288" mass="31275">MALRWYRRPRLVVLNPNDPILEAARAIEENRIGAVVIQKGGRLVGIVTDRDLAVRALGRGLDPNTTKIAEVMTESPITLTPRDSTDDAIRLMRERNIRRIPLVEHDRVVGMVTLDDLILDEAAPLEELAAIVEAQIGEGGPADSDRSPARRRRLVRAEATLNRLVKQVQEDAGLEDADQARAALDIVVGALVRRLTPGEAKDFISQLPSLLKPHLQTLPPGPDRSVTRESIEGDLVARLGVDQSRATSVLASVANTVLDSISPGEADEVRRQLPKELQDVLAAPAAGS</sequence>
<feature type="domain" description="CBS" evidence="3">
    <location>
        <begin position="72"/>
        <end position="127"/>
    </location>
</feature>
<dbReference type="PROSITE" id="PS51371">
    <property type="entry name" value="CBS"/>
    <property type="match status" value="2"/>
</dbReference>
<dbReference type="STRING" id="1797.RMCT_0224"/>
<dbReference type="RefSeq" id="WP_234784901.1">
    <property type="nucleotide sequence ID" value="NZ_BCTB01000002.1"/>
</dbReference>
<protein>
    <submittedName>
        <fullName evidence="4">CBS domain pair protein</fullName>
    </submittedName>
</protein>
<dbReference type="SUPFAM" id="SSF54631">
    <property type="entry name" value="CBS-domain pair"/>
    <property type="match status" value="1"/>
</dbReference>
<evidence type="ECO:0000259" key="3">
    <source>
        <dbReference type="PROSITE" id="PS51371"/>
    </source>
</evidence>